<comment type="caution">
    <text evidence="2">The sequence shown here is derived from an EMBL/GenBank/DDBJ whole genome shotgun (WGS) entry which is preliminary data.</text>
</comment>
<dbReference type="InterPro" id="IPR052895">
    <property type="entry name" value="HetReg/Transcr_Mod"/>
</dbReference>
<dbReference type="InterPro" id="IPR036291">
    <property type="entry name" value="NAD(P)-bd_dom_sf"/>
</dbReference>
<dbReference type="PANTHER" id="PTHR24148:SF64">
    <property type="entry name" value="HETEROKARYON INCOMPATIBILITY DOMAIN-CONTAINING PROTEIN"/>
    <property type="match status" value="1"/>
</dbReference>
<dbReference type="Gene3D" id="3.40.50.720">
    <property type="entry name" value="NAD(P)-binding Rossmann-like Domain"/>
    <property type="match status" value="1"/>
</dbReference>
<dbReference type="OrthoDB" id="3553147at2759"/>
<reference evidence="2 3" key="1">
    <citation type="submission" date="2018-05" db="EMBL/GenBank/DDBJ databases">
        <title>Whole genome sequencing for identification of molecular markers to develop diagnostic detection tools for the regulated plant pathogen Lachnellula willkommii.</title>
        <authorList>
            <person name="Giroux E."/>
            <person name="Bilodeau G."/>
        </authorList>
    </citation>
    <scope>NUCLEOTIDE SEQUENCE [LARGE SCALE GENOMIC DNA]</scope>
    <source>
        <strain evidence="2 3">CBS 625.97</strain>
    </source>
</reference>
<dbReference type="PANTHER" id="PTHR24148">
    <property type="entry name" value="ANKYRIN REPEAT DOMAIN-CONTAINING PROTEIN 39 HOMOLOG-RELATED"/>
    <property type="match status" value="1"/>
</dbReference>
<dbReference type="Proteomes" id="UP000481288">
    <property type="component" value="Unassembled WGS sequence"/>
</dbReference>
<proteinExistence type="predicted"/>
<name>A0A7D8UN57_9HELO</name>
<evidence type="ECO:0000313" key="3">
    <source>
        <dbReference type="Proteomes" id="UP000481288"/>
    </source>
</evidence>
<dbReference type="EMBL" id="QGMG01001122">
    <property type="protein sequence ID" value="TVY50468.1"/>
    <property type="molecule type" value="Genomic_DNA"/>
</dbReference>
<evidence type="ECO:0000259" key="1">
    <source>
        <dbReference type="Pfam" id="PF06985"/>
    </source>
</evidence>
<protein>
    <submittedName>
        <fullName evidence="2">Heterokaryon incompatibility protein 6,OR allele</fullName>
    </submittedName>
</protein>
<sequence>MVKLDIDLERDVPELPGKVILITGGTNSLGAPTAKMLASRSPAKIYITGRNKPAAHYVIVDVKLTASIKTAANEISKESRLDILIANASIMALAPAKGSFAFALAALRGPKAQVLWVDALCINQKDLEERSAQVRQMADIYGKAWRVVVWLGRQSCRAHDVGNTLDQLRRHPPALRIPGPAQNIHDWSSLSVHESQDWVARLRNHFDIAVLAPQSQLEISWNNLRKSKEKTWNEDVFGNSPDGELGLCSVNRLMSLRRLENMCTLSYWHRLWIVQEILLARDIIICFGDNSNTDIGWDTITVAQDCLDRIPPTWSICTDNCFNLVKHSMMWYLARLRQSPRAIFSLTSLFAFTKKSLCKDPRDKIYGLLGILDSKFAPSIAIDYAVPLTNVYLGLIRWYSHTFTTSANPREFLEFGQAVRNTLIMQLAERKEATCDSSKDELDEDNICLCLDHFPTTGVQGGSILFTEEISDTLDVKDLARRIHTLLLCPASQDEIEKNISDLVTLQTSWLVPFSPRGYAQRQYSPTSSQPLEAKNQSPRRIVSPVIFALLNGDIGIGSNEVRNGDVLCWFLGFTYGVVLRQESEHFTLISKATTSVVLKTGFENKQFTSIDDLVTEVLGAGNEAGKGHVPSMGGEVFDITLDIPAYHDLVCPIVFAQTYETHASQHWAGSGGKTKSVSLIGDGGPQSVWRETAESTEAEETRKPYSGGLSMIDKILRYPSLSFEELSQLEIPLADY</sequence>
<keyword evidence="3" id="KW-1185">Reference proteome</keyword>
<gene>
    <name evidence="2" type="primary">het-6_10</name>
    <name evidence="2" type="ORF">LCER1_G008904</name>
</gene>
<organism evidence="2 3">
    <name type="scientific">Lachnellula cervina</name>
    <dbReference type="NCBI Taxonomy" id="1316786"/>
    <lineage>
        <taxon>Eukaryota</taxon>
        <taxon>Fungi</taxon>
        <taxon>Dikarya</taxon>
        <taxon>Ascomycota</taxon>
        <taxon>Pezizomycotina</taxon>
        <taxon>Leotiomycetes</taxon>
        <taxon>Helotiales</taxon>
        <taxon>Lachnaceae</taxon>
        <taxon>Lachnellula</taxon>
    </lineage>
</organism>
<feature type="domain" description="Heterokaryon incompatibility" evidence="1">
    <location>
        <begin position="96"/>
        <end position="276"/>
    </location>
</feature>
<dbReference type="Pfam" id="PF06985">
    <property type="entry name" value="HET"/>
    <property type="match status" value="1"/>
</dbReference>
<accession>A0A7D8UN57</accession>
<dbReference type="SUPFAM" id="SSF51735">
    <property type="entry name" value="NAD(P)-binding Rossmann-fold domains"/>
    <property type="match status" value="1"/>
</dbReference>
<dbReference type="InterPro" id="IPR010730">
    <property type="entry name" value="HET"/>
</dbReference>
<dbReference type="AlphaFoldDB" id="A0A7D8UN57"/>
<evidence type="ECO:0000313" key="2">
    <source>
        <dbReference type="EMBL" id="TVY50468.1"/>
    </source>
</evidence>